<dbReference type="InterPro" id="IPR008024">
    <property type="entry name" value="YiaAB"/>
</dbReference>
<gene>
    <name evidence="3" type="ORF">IDF66_02500</name>
</gene>
<name>A0ABR7W6J8_9ACTN</name>
<feature type="transmembrane region" description="Helical" evidence="1">
    <location>
        <begin position="20"/>
        <end position="40"/>
    </location>
</feature>
<dbReference type="PANTHER" id="PTHR37290">
    <property type="entry name" value="INNER MEMBRANE PROTEIN YIAA-RELATED"/>
    <property type="match status" value="1"/>
</dbReference>
<evidence type="ECO:0000313" key="3">
    <source>
        <dbReference type="EMBL" id="MBD1318443.1"/>
    </source>
</evidence>
<feature type="domain" description="YiaAB two helix" evidence="2">
    <location>
        <begin position="16"/>
        <end position="68"/>
    </location>
</feature>
<evidence type="ECO:0000259" key="2">
    <source>
        <dbReference type="Pfam" id="PF05360"/>
    </source>
</evidence>
<keyword evidence="4" id="KW-1185">Reference proteome</keyword>
<feature type="transmembrane region" description="Helical" evidence="1">
    <location>
        <begin position="46"/>
        <end position="66"/>
    </location>
</feature>
<dbReference type="Proteomes" id="UP000602395">
    <property type="component" value="Unassembled WGS sequence"/>
</dbReference>
<dbReference type="PANTHER" id="PTHR37290:SF1">
    <property type="entry name" value="INNER MEMBRANE PROTEIN YIAA"/>
    <property type="match status" value="1"/>
</dbReference>
<evidence type="ECO:0000256" key="1">
    <source>
        <dbReference type="SAM" id="Phobius"/>
    </source>
</evidence>
<reference evidence="3 4" key="1">
    <citation type="submission" date="2020-09" db="EMBL/GenBank/DDBJ databases">
        <title>Novel species in genus Gordonia.</title>
        <authorList>
            <person name="Zhang G."/>
        </authorList>
    </citation>
    <scope>NUCLEOTIDE SEQUENCE [LARGE SCALE GENOMIC DNA]</scope>
    <source>
        <strain evidence="3 4">ON-33</strain>
    </source>
</reference>
<dbReference type="InterPro" id="IPR038972">
    <property type="entry name" value="YiaA-like"/>
</dbReference>
<proteinExistence type="predicted"/>
<organism evidence="3 4">
    <name type="scientific">Gordonia hankookensis</name>
    <dbReference type="NCBI Taxonomy" id="589403"/>
    <lineage>
        <taxon>Bacteria</taxon>
        <taxon>Bacillati</taxon>
        <taxon>Actinomycetota</taxon>
        <taxon>Actinomycetes</taxon>
        <taxon>Mycobacteriales</taxon>
        <taxon>Gordoniaceae</taxon>
        <taxon>Gordonia</taxon>
    </lineage>
</organism>
<dbReference type="RefSeq" id="WP_164308965.1">
    <property type="nucleotide sequence ID" value="NZ_BAABAD010000003.1"/>
</dbReference>
<dbReference type="Pfam" id="PF05360">
    <property type="entry name" value="YiaAB"/>
    <property type="match status" value="1"/>
</dbReference>
<keyword evidence="1" id="KW-0812">Transmembrane</keyword>
<keyword evidence="1" id="KW-0472">Membrane</keyword>
<dbReference type="EMBL" id="JACWMS010000001">
    <property type="protein sequence ID" value="MBD1318443.1"/>
    <property type="molecule type" value="Genomic_DNA"/>
</dbReference>
<comment type="caution">
    <text evidence="3">The sequence shown here is derived from an EMBL/GenBank/DDBJ whole genome shotgun (WGS) entry which is preliminary data.</text>
</comment>
<evidence type="ECO:0000313" key="4">
    <source>
        <dbReference type="Proteomes" id="UP000602395"/>
    </source>
</evidence>
<keyword evidence="1" id="KW-1133">Transmembrane helix</keyword>
<sequence length="98" mass="10848">MSTSNEIPQTVTTAAFYAQAAIAFGVSLATAIVGILYLPLDPWQRGFLAITLLFLTSSTFTLAKVVRDRQEQTTVRARLDEARMDKIMADHDPFNRVA</sequence>
<accession>A0ABR7W6J8</accession>
<protein>
    <recommendedName>
        <fullName evidence="2">YiaAB two helix domain-containing protein</fullName>
    </recommendedName>
</protein>